<dbReference type="EMBL" id="CP003620">
    <property type="protein sequence ID" value="AFZ11711.1"/>
    <property type="molecule type" value="Genomic_DNA"/>
</dbReference>
<evidence type="ECO:0000313" key="2">
    <source>
        <dbReference type="Proteomes" id="UP000010472"/>
    </source>
</evidence>
<dbReference type="Proteomes" id="UP000010472">
    <property type="component" value="Chromosome"/>
</dbReference>
<evidence type="ECO:0000313" key="1">
    <source>
        <dbReference type="EMBL" id="AFZ11711.1"/>
    </source>
</evidence>
<keyword evidence="2" id="KW-1185">Reference proteome</keyword>
<dbReference type="HOGENOM" id="CLU_2245438_0_0_3"/>
<proteinExistence type="predicted"/>
<protein>
    <submittedName>
        <fullName evidence="1">Uncharacterized protein</fullName>
    </submittedName>
</protein>
<dbReference type="RefSeq" id="WP_015201833.1">
    <property type="nucleotide sequence ID" value="NC_019753.1"/>
</dbReference>
<organism evidence="1 2">
    <name type="scientific">Crinalium epipsammum PCC 9333</name>
    <dbReference type="NCBI Taxonomy" id="1173022"/>
    <lineage>
        <taxon>Bacteria</taxon>
        <taxon>Bacillati</taxon>
        <taxon>Cyanobacteriota</taxon>
        <taxon>Cyanophyceae</taxon>
        <taxon>Gomontiellales</taxon>
        <taxon>Gomontiellaceae</taxon>
        <taxon>Crinalium</taxon>
    </lineage>
</organism>
<reference evidence="1 2" key="1">
    <citation type="submission" date="2012-06" db="EMBL/GenBank/DDBJ databases">
        <title>Finished chromosome of genome of Crinalium epipsammum PCC 9333.</title>
        <authorList>
            <consortium name="US DOE Joint Genome Institute"/>
            <person name="Gugger M."/>
            <person name="Coursin T."/>
            <person name="Rippka R."/>
            <person name="Tandeau De Marsac N."/>
            <person name="Huntemann M."/>
            <person name="Wei C.-L."/>
            <person name="Han J."/>
            <person name="Detter J.C."/>
            <person name="Han C."/>
            <person name="Tapia R."/>
            <person name="Davenport K."/>
            <person name="Daligault H."/>
            <person name="Erkkila T."/>
            <person name="Gu W."/>
            <person name="Munk A.C.C."/>
            <person name="Teshima H."/>
            <person name="Xu Y."/>
            <person name="Chain P."/>
            <person name="Chen A."/>
            <person name="Krypides N."/>
            <person name="Mavromatis K."/>
            <person name="Markowitz V."/>
            <person name="Szeto E."/>
            <person name="Ivanova N."/>
            <person name="Mikhailova N."/>
            <person name="Ovchinnikova G."/>
            <person name="Pagani I."/>
            <person name="Pati A."/>
            <person name="Goodwin L."/>
            <person name="Peters L."/>
            <person name="Pitluck S."/>
            <person name="Woyke T."/>
            <person name="Kerfeld C."/>
        </authorList>
    </citation>
    <scope>NUCLEOTIDE SEQUENCE [LARGE SCALE GENOMIC DNA]</scope>
    <source>
        <strain evidence="1 2">PCC 9333</strain>
    </source>
</reference>
<dbReference type="AlphaFoldDB" id="K9VUT3"/>
<gene>
    <name evidence="1" type="ORF">Cri9333_0792</name>
</gene>
<sequence length="104" mass="11891">MNDAIDHKDKLVSHHYQGKITAELKVNEALSENEALKLVTQQLQEQLQDALMTEQRQNSTSTLTPFTLKEPAFLLNVLKEKLPKSKTSLRDVEVILDYLESLQN</sequence>
<accession>K9VUT3</accession>
<dbReference type="KEGG" id="cep:Cri9333_0792"/>
<name>K9VUT3_9CYAN</name>